<proteinExistence type="predicted"/>
<keyword evidence="2" id="KW-1185">Reference proteome</keyword>
<dbReference type="EMBL" id="JAMFLX010000002">
    <property type="protein sequence ID" value="MCL6268713.1"/>
    <property type="molecule type" value="Genomic_DNA"/>
</dbReference>
<evidence type="ECO:0000313" key="1">
    <source>
        <dbReference type="EMBL" id="MCL6268713.1"/>
    </source>
</evidence>
<accession>A0ABT0PBE8</accession>
<dbReference type="Proteomes" id="UP001203338">
    <property type="component" value="Unassembled WGS sequence"/>
</dbReference>
<comment type="caution">
    <text evidence="1">The sequence shown here is derived from an EMBL/GenBank/DDBJ whole genome shotgun (WGS) entry which is preliminary data.</text>
</comment>
<protein>
    <submittedName>
        <fullName evidence="1">Uncharacterized protein</fullName>
    </submittedName>
</protein>
<dbReference type="RefSeq" id="WP_249697548.1">
    <property type="nucleotide sequence ID" value="NZ_JAMFLX010000002.1"/>
</dbReference>
<evidence type="ECO:0000313" key="2">
    <source>
        <dbReference type="Proteomes" id="UP001203338"/>
    </source>
</evidence>
<name>A0ABT0PBE8_9GAMM</name>
<organism evidence="1 2">
    <name type="scientific">Parendozoicomonas callyspongiae</name>
    <dbReference type="NCBI Taxonomy" id="2942213"/>
    <lineage>
        <taxon>Bacteria</taxon>
        <taxon>Pseudomonadati</taxon>
        <taxon>Pseudomonadota</taxon>
        <taxon>Gammaproteobacteria</taxon>
        <taxon>Oceanospirillales</taxon>
        <taxon>Endozoicomonadaceae</taxon>
        <taxon>Parendozoicomonas</taxon>
    </lineage>
</organism>
<gene>
    <name evidence="1" type="ORF">M3P05_01930</name>
</gene>
<reference evidence="1 2" key="1">
    <citation type="submission" date="2022-05" db="EMBL/GenBank/DDBJ databases">
        <authorList>
            <person name="Park J.-S."/>
        </authorList>
    </citation>
    <scope>NUCLEOTIDE SEQUENCE [LARGE SCALE GENOMIC DNA]</scope>
    <source>
        <strain evidence="1 2">2012CJ34-2</strain>
    </source>
</reference>
<sequence length="331" mass="37007">MSVQGPNSSVPQIYAAAKQSPLKGTYTAIKEFFGRKVSAFKGTTYQVSTSQPDRSSTPLLKRKVAVRNKQLRPFHKPAPDPLKKQQLRNDVLGLNTQNITAVEQWATKLKAGLGDVADQLKKEGIKDVTMDLKLDRLLRDFQFDMSDYDILVKLQSIHSTIQQHQGGGNVVAHLMGKISQNMVTDLGFHPDRQADRLAVRKGGFRKEAVAARQQHLSESRLSAQGKARIQKELDSIIGRPYGLRADLQTLKNKLQEISPEVTSRKESRAIAAMAKDIEELLDDSVARCDVLEVNRLVLKMEKRVQTLPPLHQISELANWPNQYAAIMNPGK</sequence>